<keyword evidence="2" id="KW-1185">Reference proteome</keyword>
<reference evidence="1" key="1">
    <citation type="submission" date="2021-03" db="EMBL/GenBank/DDBJ databases">
        <authorList>
            <person name="Tran Van P."/>
        </authorList>
    </citation>
    <scope>NUCLEOTIDE SEQUENCE</scope>
</reference>
<organism evidence="1 2">
    <name type="scientific">Timema podura</name>
    <name type="common">Walking stick</name>
    <dbReference type="NCBI Taxonomy" id="61482"/>
    <lineage>
        <taxon>Eukaryota</taxon>
        <taxon>Metazoa</taxon>
        <taxon>Ecdysozoa</taxon>
        <taxon>Arthropoda</taxon>
        <taxon>Hexapoda</taxon>
        <taxon>Insecta</taxon>
        <taxon>Pterygota</taxon>
        <taxon>Neoptera</taxon>
        <taxon>Polyneoptera</taxon>
        <taxon>Phasmatodea</taxon>
        <taxon>Timematodea</taxon>
        <taxon>Timematoidea</taxon>
        <taxon>Timematidae</taxon>
        <taxon>Timema</taxon>
    </lineage>
</organism>
<gene>
    <name evidence="1" type="ORF">TPAB3V08_LOCUS5601</name>
</gene>
<proteinExistence type="predicted"/>
<evidence type="ECO:0000313" key="1">
    <source>
        <dbReference type="EMBL" id="CAG2058632.1"/>
    </source>
</evidence>
<evidence type="ECO:0000313" key="2">
    <source>
        <dbReference type="Proteomes" id="UP001153148"/>
    </source>
</evidence>
<accession>A0ABN7NS16</accession>
<name>A0ABN7NS16_TIMPD</name>
<protein>
    <submittedName>
        <fullName evidence="1">Uncharacterized protein</fullName>
    </submittedName>
</protein>
<feature type="non-terminal residue" evidence="1">
    <location>
        <position position="97"/>
    </location>
</feature>
<dbReference type="EMBL" id="CAJPIN010007674">
    <property type="protein sequence ID" value="CAG2058632.1"/>
    <property type="molecule type" value="Genomic_DNA"/>
</dbReference>
<dbReference type="Proteomes" id="UP001153148">
    <property type="component" value="Unassembled WGS sequence"/>
</dbReference>
<sequence>MKGQKAALQKIAQTDGLFTQTTDVKPKQRLEPTYRGTHIPEKAQQWSIFSGQKNILPSHLFRMHLSLAMDEADRIELVTMCNGCNEVDWIELVQDRD</sequence>
<comment type="caution">
    <text evidence="1">The sequence shown here is derived from an EMBL/GenBank/DDBJ whole genome shotgun (WGS) entry which is preliminary data.</text>
</comment>